<comment type="caution">
    <text evidence="2">The sequence shown here is derived from an EMBL/GenBank/DDBJ whole genome shotgun (WGS) entry which is preliminary data.</text>
</comment>
<proteinExistence type="predicted"/>
<accession>N8XZC5</accession>
<dbReference type="InterPro" id="IPR000383">
    <property type="entry name" value="Xaa-Pro-like_dom"/>
</dbReference>
<sequence>MTQSAITLKNTKLGTRQFESQVQRPLLTNADAKWSNYTRDYDYPNMVTLPVQWIKMRDDTKIAIRVTLPADENKQPVYKPHPVILIQTAYDTGLAGQIVDMAGGPNPEFVRHGYATVVADVRGTGSSEGGWQAFDSIEQQDSFEIIDWASKQSWSNGNIGLYGVSYLGITSLLGAYTQHPAVKAAFPMVPIGEGYRDILFNGGQLNPNFIPLWMSLIGLLGALPVDAIQNDPVNGITLRLDKIQHLLKAKPHHQIILVFKISF</sequence>
<dbReference type="InterPro" id="IPR005674">
    <property type="entry name" value="CocE/Ser_esterase"/>
</dbReference>
<dbReference type="GO" id="GO:0016787">
    <property type="term" value="F:hydrolase activity"/>
    <property type="evidence" value="ECO:0007669"/>
    <property type="project" value="InterPro"/>
</dbReference>
<protein>
    <recommendedName>
        <fullName evidence="1">Xaa-Pro dipeptidyl-peptidase-like domain-containing protein</fullName>
    </recommendedName>
</protein>
<reference evidence="2 3" key="1">
    <citation type="submission" date="2013-02" db="EMBL/GenBank/DDBJ databases">
        <title>The Genome Sequence of Acinetobacter schindleri NIPH 900.</title>
        <authorList>
            <consortium name="The Broad Institute Genome Sequencing Platform"/>
            <consortium name="The Broad Institute Genome Sequencing Center for Infectious Disease"/>
            <person name="Cerqueira G."/>
            <person name="Feldgarden M."/>
            <person name="Courvalin P."/>
            <person name="Perichon B."/>
            <person name="Grillot-Courvalin C."/>
            <person name="Clermont D."/>
            <person name="Rocha E."/>
            <person name="Yoon E.-J."/>
            <person name="Nemec A."/>
            <person name="Walker B."/>
            <person name="Young S.K."/>
            <person name="Zeng Q."/>
            <person name="Gargeya S."/>
            <person name="Fitzgerald M."/>
            <person name="Haas B."/>
            <person name="Abouelleil A."/>
            <person name="Alvarado L."/>
            <person name="Arachchi H.M."/>
            <person name="Berlin A.M."/>
            <person name="Chapman S.B."/>
            <person name="Dewar J."/>
            <person name="Goldberg J."/>
            <person name="Griggs A."/>
            <person name="Gujja S."/>
            <person name="Hansen M."/>
            <person name="Howarth C."/>
            <person name="Imamovic A."/>
            <person name="Larimer J."/>
            <person name="McCowan C."/>
            <person name="Murphy C."/>
            <person name="Neiman D."/>
            <person name="Pearson M."/>
            <person name="Priest M."/>
            <person name="Roberts A."/>
            <person name="Saif S."/>
            <person name="Shea T."/>
            <person name="Sisk P."/>
            <person name="Sykes S."/>
            <person name="Wortman J."/>
            <person name="Nusbaum C."/>
            <person name="Birren B."/>
        </authorList>
    </citation>
    <scope>NUCLEOTIDE SEQUENCE [LARGE SCALE GENOMIC DNA]</scope>
    <source>
        <strain evidence="2 3">NIPH 900</strain>
    </source>
</reference>
<dbReference type="SUPFAM" id="SSF53474">
    <property type="entry name" value="alpha/beta-Hydrolases"/>
    <property type="match status" value="1"/>
</dbReference>
<evidence type="ECO:0000259" key="1">
    <source>
        <dbReference type="Pfam" id="PF02129"/>
    </source>
</evidence>
<dbReference type="InterPro" id="IPR050585">
    <property type="entry name" value="Xaa-Pro_dipeptidyl-ppase/CocE"/>
</dbReference>
<organism evidence="2 3">
    <name type="scientific">Acinetobacter schindleri NIPH 900</name>
    <dbReference type="NCBI Taxonomy" id="1217675"/>
    <lineage>
        <taxon>Bacteria</taxon>
        <taxon>Pseudomonadati</taxon>
        <taxon>Pseudomonadota</taxon>
        <taxon>Gammaproteobacteria</taxon>
        <taxon>Moraxellales</taxon>
        <taxon>Moraxellaceae</taxon>
        <taxon>Acinetobacter</taxon>
    </lineage>
</organism>
<name>N8XZC5_9GAMM</name>
<dbReference type="RefSeq" id="WP_004809360.1">
    <property type="nucleotide sequence ID" value="NZ_KB849443.1"/>
</dbReference>
<dbReference type="EMBL" id="APPI01000022">
    <property type="protein sequence ID" value="ENV12390.1"/>
    <property type="molecule type" value="Genomic_DNA"/>
</dbReference>
<evidence type="ECO:0000313" key="3">
    <source>
        <dbReference type="Proteomes" id="UP000018438"/>
    </source>
</evidence>
<dbReference type="AlphaFoldDB" id="N8XZC5"/>
<dbReference type="Gene3D" id="3.40.50.1820">
    <property type="entry name" value="alpha/beta hydrolase"/>
    <property type="match status" value="1"/>
</dbReference>
<dbReference type="PANTHER" id="PTHR43056">
    <property type="entry name" value="PEPTIDASE S9 PROLYL OLIGOPEPTIDASE"/>
    <property type="match status" value="1"/>
</dbReference>
<gene>
    <name evidence="2" type="ORF">F965_02411</name>
</gene>
<dbReference type="HOGENOM" id="CLU_1056142_0_0_6"/>
<evidence type="ECO:0000313" key="2">
    <source>
        <dbReference type="EMBL" id="ENV12390.1"/>
    </source>
</evidence>
<dbReference type="PATRIC" id="fig|1217675.3.peg.2326"/>
<feature type="domain" description="Xaa-Pro dipeptidyl-peptidase-like" evidence="1">
    <location>
        <begin position="58"/>
        <end position="222"/>
    </location>
</feature>
<dbReference type="Gene3D" id="1.10.3020.10">
    <property type="entry name" value="alpha-amino acid ester hydrolase ( Helical cap domain)"/>
    <property type="match status" value="1"/>
</dbReference>
<dbReference type="Proteomes" id="UP000018438">
    <property type="component" value="Unassembled WGS sequence"/>
</dbReference>
<dbReference type="Pfam" id="PF02129">
    <property type="entry name" value="Peptidase_S15"/>
    <property type="match status" value="1"/>
</dbReference>
<dbReference type="NCBIfam" id="TIGR00976">
    <property type="entry name" value="CocE_NonD"/>
    <property type="match status" value="1"/>
</dbReference>
<dbReference type="InterPro" id="IPR029058">
    <property type="entry name" value="AB_hydrolase_fold"/>
</dbReference>
<keyword evidence="3" id="KW-1185">Reference proteome</keyword>
<dbReference type="PANTHER" id="PTHR43056:SF10">
    <property type="entry name" value="COCE_NOND FAMILY, PUTATIVE (AFU_ORTHOLOGUE AFUA_7G00600)-RELATED"/>
    <property type="match status" value="1"/>
</dbReference>